<organism evidence="6 7">
    <name type="scientific">Pseudorhodoplanes sinuspersici</name>
    <dbReference type="NCBI Taxonomy" id="1235591"/>
    <lineage>
        <taxon>Bacteria</taxon>
        <taxon>Pseudomonadati</taxon>
        <taxon>Pseudomonadota</taxon>
        <taxon>Alphaproteobacteria</taxon>
        <taxon>Hyphomicrobiales</taxon>
        <taxon>Pseudorhodoplanes</taxon>
    </lineage>
</organism>
<dbReference type="SUPFAM" id="SSF161070">
    <property type="entry name" value="SNF-like"/>
    <property type="match status" value="1"/>
</dbReference>
<dbReference type="KEGG" id="psin:CAK95_06465"/>
<evidence type="ECO:0000256" key="4">
    <source>
        <dbReference type="ARBA" id="ARBA00022989"/>
    </source>
</evidence>
<evidence type="ECO:0000256" key="2">
    <source>
        <dbReference type="ARBA" id="ARBA00022448"/>
    </source>
</evidence>
<dbReference type="PANTHER" id="PTHR42948">
    <property type="entry name" value="TRANSPORTER"/>
    <property type="match status" value="1"/>
</dbReference>
<dbReference type="InterPro" id="IPR037272">
    <property type="entry name" value="SNS_sf"/>
</dbReference>
<name>A0A1W6ZMZ2_9HYPH</name>
<evidence type="ECO:0000256" key="1">
    <source>
        <dbReference type="ARBA" id="ARBA00004141"/>
    </source>
</evidence>
<dbReference type="InterPro" id="IPR047218">
    <property type="entry name" value="YocR/YhdH-like"/>
</dbReference>
<keyword evidence="4" id="KW-1133">Transmembrane helix</keyword>
<dbReference type="OrthoDB" id="9762833at2"/>
<keyword evidence="7" id="KW-1185">Reference proteome</keyword>
<evidence type="ECO:0000256" key="5">
    <source>
        <dbReference type="ARBA" id="ARBA00023136"/>
    </source>
</evidence>
<reference evidence="6 7" key="1">
    <citation type="submission" date="2017-05" db="EMBL/GenBank/DDBJ databases">
        <title>Full genome sequence of Pseudorhodoplanes sinuspersici.</title>
        <authorList>
            <person name="Dastgheib S.M.M."/>
            <person name="Shavandi M."/>
            <person name="Tirandaz H."/>
        </authorList>
    </citation>
    <scope>NUCLEOTIDE SEQUENCE [LARGE SCALE GENOMIC DNA]</scope>
    <source>
        <strain evidence="6 7">RIPI110</strain>
    </source>
</reference>
<proteinExistence type="predicted"/>
<dbReference type="GO" id="GO:0016020">
    <property type="term" value="C:membrane"/>
    <property type="evidence" value="ECO:0007669"/>
    <property type="project" value="UniProtKB-SubCell"/>
</dbReference>
<dbReference type="EMBL" id="CP021112">
    <property type="protein sequence ID" value="ARP98756.1"/>
    <property type="molecule type" value="Genomic_DNA"/>
</dbReference>
<dbReference type="CDD" id="cd10336">
    <property type="entry name" value="SLC6sbd_Tyt1-Like"/>
    <property type="match status" value="1"/>
</dbReference>
<dbReference type="NCBIfam" id="NF037979">
    <property type="entry name" value="Na_transp"/>
    <property type="match status" value="1"/>
</dbReference>
<gene>
    <name evidence="6" type="ORF">CAK95_06465</name>
</gene>
<dbReference type="RefSeq" id="WP_086087176.1">
    <property type="nucleotide sequence ID" value="NZ_CP021112.1"/>
</dbReference>
<protein>
    <submittedName>
        <fullName evidence="6">Uncharacterized protein</fullName>
    </submittedName>
</protein>
<accession>A0A1W6ZMZ2</accession>
<dbReference type="Proteomes" id="UP000194137">
    <property type="component" value="Chromosome"/>
</dbReference>
<evidence type="ECO:0000256" key="3">
    <source>
        <dbReference type="ARBA" id="ARBA00022692"/>
    </source>
</evidence>
<comment type="subcellular location">
    <subcellularLocation>
        <location evidence="1">Membrane</location>
        <topology evidence="1">Multi-pass membrane protein</topology>
    </subcellularLocation>
</comment>
<sequence>MTVVVASSESRWTSTAGFALAALGSAIGLGNIWRFSYIAGENGGGAFIVVYLLAVLALGVPLLIAELAIGKATEGNAVTAFERITARMPWKWAGWLGAAASVAILSYYPVIAGWVGSYLWAYAGGDQTLLFGPNLAASFEALITNPFRVLLWSAIVIAAATTIVAAGVERGIELASKILMPFFAILVIALAGYGLQLPGAGRAIQFLFVPDWSALLEPRTYLAATGQAFFSIGLAMGILVTFGGYMKGTERLPRAALVIVAGDTCIALLAGIMIFPVVFSYGVDPAAGPTLAFVVLPEVFAALPSGRWIATAFFGLLLIAALTSMIALLEVPVAILMSKLGWQRRPASVVVAVVIFLLGIPAALSYSVLQRTSPNTAPLLDAIDHFSSNVILPLSGVAISMFVGWVWPRFCAGNAAGLTTMWLQRLWIWLLRAAVPSIIALIMIRGIQ</sequence>
<dbReference type="PROSITE" id="PS50267">
    <property type="entry name" value="NA_NEUROTRAN_SYMP_3"/>
    <property type="match status" value="1"/>
</dbReference>
<dbReference type="InterPro" id="IPR000175">
    <property type="entry name" value="Na/ntran_symport"/>
</dbReference>
<dbReference type="AlphaFoldDB" id="A0A1W6ZMZ2"/>
<dbReference type="STRING" id="1235591.CAK95_06465"/>
<evidence type="ECO:0000313" key="7">
    <source>
        <dbReference type="Proteomes" id="UP000194137"/>
    </source>
</evidence>
<evidence type="ECO:0000313" key="6">
    <source>
        <dbReference type="EMBL" id="ARP98756.1"/>
    </source>
</evidence>
<keyword evidence="2" id="KW-0813">Transport</keyword>
<dbReference type="Pfam" id="PF00209">
    <property type="entry name" value="SNF"/>
    <property type="match status" value="2"/>
</dbReference>
<keyword evidence="5" id="KW-0472">Membrane</keyword>
<dbReference type="PRINTS" id="PR00176">
    <property type="entry name" value="NANEUSMPORT"/>
</dbReference>
<keyword evidence="3" id="KW-0812">Transmembrane</keyword>
<dbReference type="PANTHER" id="PTHR42948:SF1">
    <property type="entry name" value="TRANSPORTER"/>
    <property type="match status" value="1"/>
</dbReference>